<dbReference type="GO" id="GO:0005886">
    <property type="term" value="C:plasma membrane"/>
    <property type="evidence" value="ECO:0007669"/>
    <property type="project" value="UniProtKB-SubCell"/>
</dbReference>
<feature type="transmembrane region" description="Helical" evidence="13">
    <location>
        <begin position="46"/>
        <end position="64"/>
    </location>
</feature>
<dbReference type="InterPro" id="IPR047055">
    <property type="entry name" value="MotA-like"/>
</dbReference>
<dbReference type="Pfam" id="PF01618">
    <property type="entry name" value="MotA_ExbB"/>
    <property type="match status" value="1"/>
</dbReference>
<keyword evidence="12 13" id="KW-0472">Membrane</keyword>
<keyword evidence="8" id="KW-0283">Flagellar rotation</keyword>
<evidence type="ECO:0000256" key="3">
    <source>
        <dbReference type="ARBA" id="ARBA00022448"/>
    </source>
</evidence>
<evidence type="ECO:0000256" key="1">
    <source>
        <dbReference type="ARBA" id="ARBA00004429"/>
    </source>
</evidence>
<evidence type="ECO:0000256" key="7">
    <source>
        <dbReference type="ARBA" id="ARBA00022692"/>
    </source>
</evidence>
<dbReference type="Proteomes" id="UP000183107">
    <property type="component" value="Unassembled WGS sequence"/>
</dbReference>
<dbReference type="InterPro" id="IPR002898">
    <property type="entry name" value="MotA_ExbB_proton_chnl"/>
</dbReference>
<sequence length="300" mass="32400">MRCRSSSDEDVSENMLIIIGSLVVMGSVFGGFALAGGHLGALFQPLELLIIGGAALGAFVMGNTAKAQKATLMALPKIMARPKYTKAVYMDLMALLYDLLARARKEGLMSIEIDVENPYESAIFANYPNILADHQVVEFMTDYLRLMVGGNLNAFELENLMDNEIETHHQEGEIPVHCISKMADSMPAFGIVAAVMGVVHTMASVGLPPSQLGELIAQALVGTFLGILLGYGLVGPLAAVLEQKLGESTKMLQCIRVTLLSSINGYAPGLAVEFGRKVLYSTERPSFTELEDCVRQARNR</sequence>
<evidence type="ECO:0000256" key="2">
    <source>
        <dbReference type="ARBA" id="ARBA00008038"/>
    </source>
</evidence>
<feature type="transmembrane region" description="Helical" evidence="13">
    <location>
        <begin position="15"/>
        <end position="34"/>
    </location>
</feature>
<evidence type="ECO:0000256" key="6">
    <source>
        <dbReference type="ARBA" id="ARBA00022519"/>
    </source>
</evidence>
<dbReference type="Pfam" id="PF20560">
    <property type="entry name" value="MotA_N"/>
    <property type="match status" value="1"/>
</dbReference>
<dbReference type="PROSITE" id="PS01307">
    <property type="entry name" value="MOTA"/>
    <property type="match status" value="1"/>
</dbReference>
<keyword evidence="7 13" id="KW-0812">Transmembrane</keyword>
<comment type="similarity">
    <text evidence="2">Belongs to the MotA family.</text>
</comment>
<organism evidence="16 17">
    <name type="scientific">Nitrosospira briensis</name>
    <dbReference type="NCBI Taxonomy" id="35799"/>
    <lineage>
        <taxon>Bacteria</taxon>
        <taxon>Pseudomonadati</taxon>
        <taxon>Pseudomonadota</taxon>
        <taxon>Betaproteobacteria</taxon>
        <taxon>Nitrosomonadales</taxon>
        <taxon>Nitrosomonadaceae</taxon>
        <taxon>Nitrosospira</taxon>
    </lineage>
</organism>
<keyword evidence="9" id="KW-0375">Hydrogen ion transport</keyword>
<evidence type="ECO:0000259" key="15">
    <source>
        <dbReference type="Pfam" id="PF20560"/>
    </source>
</evidence>
<dbReference type="EMBL" id="FOVJ01000001">
    <property type="protein sequence ID" value="SFN33580.1"/>
    <property type="molecule type" value="Genomic_DNA"/>
</dbReference>
<dbReference type="InterPro" id="IPR022522">
    <property type="entry name" value="Flagellar_motor_stator_MotA"/>
</dbReference>
<name>A0A1I4Y7W0_9PROT</name>
<feature type="transmembrane region" description="Helical" evidence="13">
    <location>
        <begin position="188"/>
        <end position="207"/>
    </location>
</feature>
<reference evidence="17" key="1">
    <citation type="submission" date="2016-10" db="EMBL/GenBank/DDBJ databases">
        <authorList>
            <person name="Varghese N."/>
        </authorList>
    </citation>
    <scope>NUCLEOTIDE SEQUENCE [LARGE SCALE GENOMIC DNA]</scope>
    <source>
        <strain evidence="17">Nsp8</strain>
    </source>
</reference>
<dbReference type="InterPro" id="IPR000540">
    <property type="entry name" value="Flag_MotA_CS"/>
</dbReference>
<evidence type="ECO:0000313" key="16">
    <source>
        <dbReference type="EMBL" id="SFN33580.1"/>
    </source>
</evidence>
<keyword evidence="5" id="KW-0145">Chemotaxis</keyword>
<evidence type="ECO:0000259" key="14">
    <source>
        <dbReference type="Pfam" id="PF01618"/>
    </source>
</evidence>
<evidence type="ECO:0000256" key="10">
    <source>
        <dbReference type="ARBA" id="ARBA00022989"/>
    </source>
</evidence>
<proteinExistence type="inferred from homology"/>
<gene>
    <name evidence="16" type="ORF">SAMN05216386_0539</name>
</gene>
<dbReference type="InterPro" id="IPR046786">
    <property type="entry name" value="MotA_N"/>
</dbReference>
<dbReference type="PANTHER" id="PTHR30433">
    <property type="entry name" value="CHEMOTAXIS PROTEIN MOTA"/>
    <property type="match status" value="1"/>
</dbReference>
<keyword evidence="4" id="KW-1003">Cell membrane</keyword>
<feature type="domain" description="MotA/TolQ/ExbB proton channel" evidence="14">
    <location>
        <begin position="140"/>
        <end position="250"/>
    </location>
</feature>
<evidence type="ECO:0000313" key="17">
    <source>
        <dbReference type="Proteomes" id="UP000183107"/>
    </source>
</evidence>
<accession>A0A1I4Y7W0</accession>
<feature type="domain" description="Motility protein A N-terminal" evidence="15">
    <location>
        <begin position="18"/>
        <end position="107"/>
    </location>
</feature>
<feature type="transmembrane region" description="Helical" evidence="13">
    <location>
        <begin position="219"/>
        <end position="241"/>
    </location>
</feature>
<protein>
    <submittedName>
        <fullName evidence="16">Chemotaxis protein MotA</fullName>
    </submittedName>
</protein>
<evidence type="ECO:0000256" key="13">
    <source>
        <dbReference type="SAM" id="Phobius"/>
    </source>
</evidence>
<dbReference type="GO" id="GO:0006935">
    <property type="term" value="P:chemotaxis"/>
    <property type="evidence" value="ECO:0007669"/>
    <property type="project" value="UniProtKB-KW"/>
</dbReference>
<comment type="subcellular location">
    <subcellularLocation>
        <location evidence="1">Cell inner membrane</location>
        <topology evidence="1">Multi-pass membrane protein</topology>
    </subcellularLocation>
</comment>
<dbReference type="STRING" id="1266925.GCA_000619905_00232"/>
<dbReference type="NCBIfam" id="TIGR03818">
    <property type="entry name" value="MotA1"/>
    <property type="match status" value="1"/>
</dbReference>
<evidence type="ECO:0000256" key="9">
    <source>
        <dbReference type="ARBA" id="ARBA00022781"/>
    </source>
</evidence>
<keyword evidence="3" id="KW-0813">Transport</keyword>
<dbReference type="AlphaFoldDB" id="A0A1I4Y7W0"/>
<keyword evidence="11" id="KW-0406">Ion transport</keyword>
<keyword evidence="6" id="KW-0997">Cell inner membrane</keyword>
<dbReference type="PANTHER" id="PTHR30433:SF4">
    <property type="entry name" value="MOTILITY PROTEIN A"/>
    <property type="match status" value="1"/>
</dbReference>
<keyword evidence="17" id="KW-1185">Reference proteome</keyword>
<dbReference type="GO" id="GO:0071978">
    <property type="term" value="P:bacterial-type flagellum-dependent swarming motility"/>
    <property type="evidence" value="ECO:0007669"/>
    <property type="project" value="InterPro"/>
</dbReference>
<evidence type="ECO:0000256" key="4">
    <source>
        <dbReference type="ARBA" id="ARBA00022475"/>
    </source>
</evidence>
<evidence type="ECO:0000256" key="8">
    <source>
        <dbReference type="ARBA" id="ARBA00022779"/>
    </source>
</evidence>
<evidence type="ECO:0000256" key="11">
    <source>
        <dbReference type="ARBA" id="ARBA00023065"/>
    </source>
</evidence>
<dbReference type="GO" id="GO:1902600">
    <property type="term" value="P:proton transmembrane transport"/>
    <property type="evidence" value="ECO:0007669"/>
    <property type="project" value="UniProtKB-KW"/>
</dbReference>
<keyword evidence="10 13" id="KW-1133">Transmembrane helix</keyword>
<evidence type="ECO:0000256" key="12">
    <source>
        <dbReference type="ARBA" id="ARBA00023136"/>
    </source>
</evidence>
<evidence type="ECO:0000256" key="5">
    <source>
        <dbReference type="ARBA" id="ARBA00022500"/>
    </source>
</evidence>